<evidence type="ECO:0000313" key="5">
    <source>
        <dbReference type="Proteomes" id="UP000461165"/>
    </source>
</evidence>
<proteinExistence type="predicted"/>
<evidence type="ECO:0000313" key="4">
    <source>
        <dbReference type="EMBL" id="KAB7134041.1"/>
    </source>
</evidence>
<dbReference type="RefSeq" id="WP_032738660.1">
    <property type="nucleotide sequence ID" value="NZ_AP031422.1"/>
</dbReference>
<evidence type="ECO:0000313" key="3">
    <source>
        <dbReference type="EMBL" id="KAB6837277.1"/>
    </source>
</evidence>
<feature type="compositionally biased region" description="Polar residues" evidence="1">
    <location>
        <begin position="41"/>
        <end position="54"/>
    </location>
</feature>
<keyword evidence="2" id="KW-1133">Transmembrane helix</keyword>
<feature type="region of interest" description="Disordered" evidence="1">
    <location>
        <begin position="31"/>
        <end position="80"/>
    </location>
</feature>
<accession>A0A151C699</accession>
<feature type="region of interest" description="Disordered" evidence="1">
    <location>
        <begin position="258"/>
        <end position="277"/>
    </location>
</feature>
<evidence type="ECO:0000256" key="1">
    <source>
        <dbReference type="SAM" id="MobiDB-lite"/>
    </source>
</evidence>
<keyword evidence="2" id="KW-0472">Membrane</keyword>
<feature type="region of interest" description="Disordered" evidence="1">
    <location>
        <begin position="315"/>
        <end position="426"/>
    </location>
</feature>
<sequence>MSDEKRDTPTSSLTQAGDIVDTFWDIKPIEFPRLDGDEETSTLPPQDGSDTTTPFGELPVFSGPDQTDESTTESASDNAGADDFAADMVAQPVIPERKINPWLIVTIVATVVIIIGLVIGGLVYWNSLKKDDAHSTAMSQCLSSSDNYTKASEKLSKALENSKSVQAITDGQVADAATVSTLKSAVTEANSIGKAASCNYIAPTASLSKSAKSNRALTAKLESSAKAVTTAAKAVTKSQEQKKIDTAKQKLQSAVSDAQQTLADSDGAVSDESTRDSLQKALDDANALLKQSNPKAADLEKSLTNLQDATKAVKSSMDDYTAAQQRKSSSSQNSGGNNGYSSNSGTSNGGVTTDGEQVDQGTSTTPTTPDTPTTPTTPDTPTTPTTPTKPDQPTNPTNPTDPDQPTTPTNPDQSGGTSDGGSTSAQ</sequence>
<comment type="caution">
    <text evidence="4">The sequence shown here is derived from an EMBL/GenBank/DDBJ whole genome shotgun (WGS) entry which is preliminary data.</text>
</comment>
<name>A0A151C699_BIFLN</name>
<gene>
    <name evidence="4" type="ORF">GBC97_08280</name>
    <name evidence="3" type="ORF">GBK08_08390</name>
</gene>
<keyword evidence="2" id="KW-0812">Transmembrane</keyword>
<organism evidence="4 5">
    <name type="scientific">Bifidobacterium longum</name>
    <dbReference type="NCBI Taxonomy" id="216816"/>
    <lineage>
        <taxon>Bacteria</taxon>
        <taxon>Bacillati</taxon>
        <taxon>Actinomycetota</taxon>
        <taxon>Actinomycetes</taxon>
        <taxon>Bifidobacteriales</taxon>
        <taxon>Bifidobacteriaceae</taxon>
        <taxon>Bifidobacterium</taxon>
    </lineage>
</organism>
<dbReference type="EMBL" id="WEAY01000015">
    <property type="protein sequence ID" value="KAB6837277.1"/>
    <property type="molecule type" value="Genomic_DNA"/>
</dbReference>
<dbReference type="AlphaFoldDB" id="A0A151C699"/>
<evidence type="ECO:0000313" key="6">
    <source>
        <dbReference type="Proteomes" id="UP000478746"/>
    </source>
</evidence>
<dbReference type="EMBL" id="WDVF01000015">
    <property type="protein sequence ID" value="KAB7134041.1"/>
    <property type="molecule type" value="Genomic_DNA"/>
</dbReference>
<feature type="compositionally biased region" description="Low complexity" evidence="1">
    <location>
        <begin position="328"/>
        <end position="350"/>
    </location>
</feature>
<protein>
    <recommendedName>
        <fullName evidence="7">Sugar-binding protein</fullName>
    </recommendedName>
</protein>
<evidence type="ECO:0008006" key="7">
    <source>
        <dbReference type="Google" id="ProtNLM"/>
    </source>
</evidence>
<dbReference type="Proteomes" id="UP000478746">
    <property type="component" value="Unassembled WGS sequence"/>
</dbReference>
<evidence type="ECO:0000256" key="2">
    <source>
        <dbReference type="SAM" id="Phobius"/>
    </source>
</evidence>
<reference evidence="5 6" key="1">
    <citation type="journal article" date="2019" name="Nat. Med.">
        <title>A library of human gut bacterial isolates paired with longitudinal multiomics data enables mechanistic microbiome research.</title>
        <authorList>
            <person name="Poyet M."/>
            <person name="Groussin M."/>
            <person name="Gibbons S.M."/>
            <person name="Avila-Pacheco J."/>
            <person name="Jiang X."/>
            <person name="Kearney S.M."/>
            <person name="Perrotta A.R."/>
            <person name="Berdy B."/>
            <person name="Zhao S."/>
            <person name="Lieberman T.D."/>
            <person name="Swanson P.K."/>
            <person name="Smith M."/>
            <person name="Roesemann S."/>
            <person name="Alexander J.E."/>
            <person name="Rich S.A."/>
            <person name="Livny J."/>
            <person name="Vlamakis H."/>
            <person name="Clish C."/>
            <person name="Bullock K."/>
            <person name="Deik A."/>
            <person name="Scott J."/>
            <person name="Pierce K.A."/>
            <person name="Xavier R.J."/>
            <person name="Alm E.J."/>
        </authorList>
    </citation>
    <scope>NUCLEOTIDE SEQUENCE [LARGE SCALE GENOMIC DNA]</scope>
    <source>
        <strain evidence="4 5">BIOML-A166</strain>
        <strain evidence="3 6">BIOML-A320</strain>
    </source>
</reference>
<feature type="compositionally biased region" description="Low complexity" evidence="1">
    <location>
        <begin position="364"/>
        <end position="426"/>
    </location>
</feature>
<dbReference type="Proteomes" id="UP000461165">
    <property type="component" value="Unassembled WGS sequence"/>
</dbReference>
<feature type="transmembrane region" description="Helical" evidence="2">
    <location>
        <begin position="102"/>
        <end position="125"/>
    </location>
</feature>